<dbReference type="Pfam" id="PF12666">
    <property type="entry name" value="PrgI"/>
    <property type="match status" value="1"/>
</dbReference>
<reference evidence="4" key="1">
    <citation type="submission" date="2017-09" db="EMBL/GenBank/DDBJ databases">
        <title>Depth-based differentiation of microbial function through sediment-hosted aquifers and enrichment of novel symbionts in the deep terrestrial subsurface.</title>
        <authorList>
            <person name="Probst A.J."/>
            <person name="Ladd B."/>
            <person name="Jarett J.K."/>
            <person name="Geller-Mcgrath D.E."/>
            <person name="Sieber C.M.K."/>
            <person name="Emerson J.B."/>
            <person name="Anantharaman K."/>
            <person name="Thomas B.C."/>
            <person name="Malmstrom R."/>
            <person name="Stieglmeier M."/>
            <person name="Klingl A."/>
            <person name="Woyke T."/>
            <person name="Ryan C.M."/>
            <person name="Banfield J.F."/>
        </authorList>
    </citation>
    <scope>NUCLEOTIDE SEQUENCE [LARGE SCALE GENOMIC DNA]</scope>
</reference>
<dbReference type="Gene3D" id="2.60.40.10">
    <property type="entry name" value="Immunoglobulins"/>
    <property type="match status" value="1"/>
</dbReference>
<evidence type="ECO:0000313" key="3">
    <source>
        <dbReference type="EMBL" id="PIS22740.1"/>
    </source>
</evidence>
<evidence type="ECO:0000256" key="1">
    <source>
        <dbReference type="SAM" id="MobiDB-lite"/>
    </source>
</evidence>
<dbReference type="SUPFAM" id="SSF49478">
    <property type="entry name" value="Cna protein B-type domain"/>
    <property type="match status" value="1"/>
</dbReference>
<proteinExistence type="predicted"/>
<gene>
    <name evidence="3" type="ORF">COT50_00335</name>
</gene>
<dbReference type="AlphaFoldDB" id="A0A2H0XCS5"/>
<keyword evidence="2" id="KW-0472">Membrane</keyword>
<dbReference type="InterPro" id="IPR024414">
    <property type="entry name" value="Uncharacterised_PrgI"/>
</dbReference>
<feature type="compositionally biased region" description="Low complexity" evidence="1">
    <location>
        <begin position="207"/>
        <end position="218"/>
    </location>
</feature>
<accession>A0A2H0XCS5</accession>
<organism evidence="3 4">
    <name type="scientific">candidate division WWE3 bacterium CG08_land_8_20_14_0_20_41_10</name>
    <dbReference type="NCBI Taxonomy" id="1975085"/>
    <lineage>
        <taxon>Bacteria</taxon>
        <taxon>Katanobacteria</taxon>
    </lineage>
</organism>
<keyword evidence="2" id="KW-0812">Transmembrane</keyword>
<dbReference type="InterPro" id="IPR013783">
    <property type="entry name" value="Ig-like_fold"/>
</dbReference>
<feature type="compositionally biased region" description="Basic and acidic residues" evidence="1">
    <location>
        <begin position="443"/>
        <end position="476"/>
    </location>
</feature>
<protein>
    <submittedName>
        <fullName evidence="3">Uncharacterized protein</fullName>
    </submittedName>
</protein>
<keyword evidence="2" id="KW-1133">Transmembrane helix</keyword>
<feature type="region of interest" description="Disordered" evidence="1">
    <location>
        <begin position="443"/>
        <end position="480"/>
    </location>
</feature>
<feature type="transmembrane region" description="Helical" evidence="2">
    <location>
        <begin position="55"/>
        <end position="75"/>
    </location>
</feature>
<name>A0A2H0XCS5_UNCKA</name>
<evidence type="ECO:0000313" key="4">
    <source>
        <dbReference type="Proteomes" id="UP000231252"/>
    </source>
</evidence>
<evidence type="ECO:0000256" key="2">
    <source>
        <dbReference type="SAM" id="Phobius"/>
    </source>
</evidence>
<dbReference type="Proteomes" id="UP000231252">
    <property type="component" value="Unassembled WGS sequence"/>
</dbReference>
<feature type="region of interest" description="Disordered" evidence="1">
    <location>
        <begin position="187"/>
        <end position="230"/>
    </location>
</feature>
<comment type="caution">
    <text evidence="3">The sequence shown here is derived from an EMBL/GenBank/DDBJ whole genome shotgun (WGS) entry which is preliminary data.</text>
</comment>
<sequence>MPIREQQTTNRQHAIPQSIMSVEFKIIGDLTLRQFFFLLIFCGLAYASFMTVGAFIIKWLLVIFFVGLGLCFAFLPLGDRGLDVWIINFLKAMLLPNQFVYRKQEAIPNVFLYQNLDVLRSELITLTPTSSRRKIEAYLEQQEAPFDKLDIDEKSYILKVKEAYSSGYAGFSSSSVTTTVVEDVPQPNTIKPSTTEKIDTTSEEIQVTTSTPVTTTPAPVAPPSQNPTELELPAPKAWQSQPIPSIVKPVVVASAPTPQVVQKTQAEPAPLITPSIIKPIADNHNEIIRRDTVAHHETIKKQPQVQDSYYSPTMTPDMHIGRRFINLAGEAGRGEIILPIRGERVLKSIGSAQFDRDETEKESQKVQQLDNLINQIKSREVVQKQLIESQKIKDEEEAKKRRLAEETQGAKQREVVKEQARLEAEEKARQQVAQEQERLQKLRDQEEQLRHQKEGLIKKQRTDEEERQKREKERVAMETVATEAKDRTIPLKSAQTAESPSIANIIWGLVITNYQGGKVPVPGVVVVIRNQRNEVVRAVKTSALGKFGITTPLINGAYTVEVDKEKKSGLTFEISAFEAKGEPIPTIEIVGKA</sequence>
<dbReference type="EMBL" id="PEYU01000006">
    <property type="protein sequence ID" value="PIS22740.1"/>
    <property type="molecule type" value="Genomic_DNA"/>
</dbReference>
<feature type="transmembrane region" description="Helical" evidence="2">
    <location>
        <begin position="30"/>
        <end position="49"/>
    </location>
</feature>